<feature type="transmembrane region" description="Helical" evidence="1">
    <location>
        <begin position="12"/>
        <end position="35"/>
    </location>
</feature>
<sequence length="123" mass="13583">IVLIYPLTAKWGLVGTAWAVLLISIIIQPLGWYLVIKIVKCSVWETLRPIIFPLTATAVMAGVISLTRGVLFAEITYISFISLAIIGIAAYLMTALVCERFFGYTVRAILHEQLAVLSKKNQS</sequence>
<reference evidence="2" key="1">
    <citation type="journal article" date="2014" name="Front. Microbiol.">
        <title>High frequency of phylogenetically diverse reductive dehalogenase-homologous genes in deep subseafloor sedimentary metagenomes.</title>
        <authorList>
            <person name="Kawai M."/>
            <person name="Futagami T."/>
            <person name="Toyoda A."/>
            <person name="Takaki Y."/>
            <person name="Nishi S."/>
            <person name="Hori S."/>
            <person name="Arai W."/>
            <person name="Tsubouchi T."/>
            <person name="Morono Y."/>
            <person name="Uchiyama I."/>
            <person name="Ito T."/>
            <person name="Fujiyama A."/>
            <person name="Inagaki F."/>
            <person name="Takami H."/>
        </authorList>
    </citation>
    <scope>NUCLEOTIDE SEQUENCE</scope>
    <source>
        <strain evidence="2">Expedition CK06-06</strain>
    </source>
</reference>
<proteinExistence type="predicted"/>
<name>X0Z1H0_9ZZZZ</name>
<keyword evidence="1" id="KW-0812">Transmembrane</keyword>
<evidence type="ECO:0000313" key="2">
    <source>
        <dbReference type="EMBL" id="GAG42461.1"/>
    </source>
</evidence>
<dbReference type="AlphaFoldDB" id="X0Z1H0"/>
<protein>
    <submittedName>
        <fullName evidence="2">Uncharacterized protein</fullName>
    </submittedName>
</protein>
<keyword evidence="1" id="KW-1133">Transmembrane helix</keyword>
<dbReference type="EMBL" id="BARS01055016">
    <property type="protein sequence ID" value="GAG42461.1"/>
    <property type="molecule type" value="Genomic_DNA"/>
</dbReference>
<organism evidence="2">
    <name type="scientific">marine sediment metagenome</name>
    <dbReference type="NCBI Taxonomy" id="412755"/>
    <lineage>
        <taxon>unclassified sequences</taxon>
        <taxon>metagenomes</taxon>
        <taxon>ecological metagenomes</taxon>
    </lineage>
</organism>
<keyword evidence="1" id="KW-0472">Membrane</keyword>
<gene>
    <name evidence="2" type="ORF">S01H1_81318</name>
</gene>
<feature type="transmembrane region" description="Helical" evidence="1">
    <location>
        <begin position="47"/>
        <end position="71"/>
    </location>
</feature>
<evidence type="ECO:0000256" key="1">
    <source>
        <dbReference type="SAM" id="Phobius"/>
    </source>
</evidence>
<feature type="transmembrane region" description="Helical" evidence="1">
    <location>
        <begin position="77"/>
        <end position="98"/>
    </location>
</feature>
<feature type="non-terminal residue" evidence="2">
    <location>
        <position position="1"/>
    </location>
</feature>
<accession>X0Z1H0</accession>
<comment type="caution">
    <text evidence="2">The sequence shown here is derived from an EMBL/GenBank/DDBJ whole genome shotgun (WGS) entry which is preliminary data.</text>
</comment>